<dbReference type="KEGG" id="btab:109036175"/>
<dbReference type="PRINTS" id="PR00180">
    <property type="entry name" value="CRETINALDHBP"/>
</dbReference>
<dbReference type="SUPFAM" id="SSF46938">
    <property type="entry name" value="CRAL/TRIO N-terminal domain"/>
    <property type="match status" value="1"/>
</dbReference>
<dbReference type="AlphaFoldDB" id="A0A9P0A6P3"/>
<dbReference type="PANTHER" id="PTHR10174">
    <property type="entry name" value="ALPHA-TOCOPHEROL TRANSFER PROTEIN-RELATED"/>
    <property type="match status" value="1"/>
</dbReference>
<evidence type="ECO:0000313" key="3">
    <source>
        <dbReference type="Proteomes" id="UP001152759"/>
    </source>
</evidence>
<dbReference type="SUPFAM" id="SSF52087">
    <property type="entry name" value="CRAL/TRIO domain"/>
    <property type="match status" value="1"/>
</dbReference>
<dbReference type="GO" id="GO:0016020">
    <property type="term" value="C:membrane"/>
    <property type="evidence" value="ECO:0007669"/>
    <property type="project" value="TreeGrafter"/>
</dbReference>
<evidence type="ECO:0000313" key="2">
    <source>
        <dbReference type="EMBL" id="CAH0384285.1"/>
    </source>
</evidence>
<dbReference type="GO" id="GO:1902936">
    <property type="term" value="F:phosphatidylinositol bisphosphate binding"/>
    <property type="evidence" value="ECO:0007669"/>
    <property type="project" value="TreeGrafter"/>
</dbReference>
<keyword evidence="3" id="KW-1185">Reference proteome</keyword>
<dbReference type="InterPro" id="IPR001251">
    <property type="entry name" value="CRAL-TRIO_dom"/>
</dbReference>
<reference evidence="2" key="1">
    <citation type="submission" date="2021-12" db="EMBL/GenBank/DDBJ databases">
        <authorList>
            <person name="King R."/>
        </authorList>
    </citation>
    <scope>NUCLEOTIDE SEQUENCE</scope>
</reference>
<gene>
    <name evidence="2" type="ORF">BEMITA_LOCUS3635</name>
</gene>
<evidence type="ECO:0000259" key="1">
    <source>
        <dbReference type="PROSITE" id="PS50191"/>
    </source>
</evidence>
<dbReference type="InterPro" id="IPR036273">
    <property type="entry name" value="CRAL/TRIO_N_dom_sf"/>
</dbReference>
<dbReference type="PROSITE" id="PS50191">
    <property type="entry name" value="CRAL_TRIO"/>
    <property type="match status" value="1"/>
</dbReference>
<dbReference type="SMART" id="SM00516">
    <property type="entry name" value="SEC14"/>
    <property type="match status" value="1"/>
</dbReference>
<accession>A0A9P0A6P3</accession>
<organism evidence="2 3">
    <name type="scientific">Bemisia tabaci</name>
    <name type="common">Sweetpotato whitefly</name>
    <name type="synonym">Aleurodes tabaci</name>
    <dbReference type="NCBI Taxonomy" id="7038"/>
    <lineage>
        <taxon>Eukaryota</taxon>
        <taxon>Metazoa</taxon>
        <taxon>Ecdysozoa</taxon>
        <taxon>Arthropoda</taxon>
        <taxon>Hexapoda</taxon>
        <taxon>Insecta</taxon>
        <taxon>Pterygota</taxon>
        <taxon>Neoptera</taxon>
        <taxon>Paraneoptera</taxon>
        <taxon>Hemiptera</taxon>
        <taxon>Sternorrhyncha</taxon>
        <taxon>Aleyrodoidea</taxon>
        <taxon>Aleyrodidae</taxon>
        <taxon>Aleyrodinae</taxon>
        <taxon>Bemisia</taxon>
    </lineage>
</organism>
<dbReference type="CDD" id="cd00170">
    <property type="entry name" value="SEC14"/>
    <property type="match status" value="1"/>
</dbReference>
<sequence length="312" mass="36475">MALNAATDERIKKKIATEINETDDEKIDVNIEIVKEWITRQPHLPQDLDRRILPFFIRGCKHDIERTKRKVDTYFTYRRTIPEFFQNRDPESKEILRASKQFKAFVLPDLTPDGARVTFHSFTNEPVEEFDPAALYKMLCMIGDVRMVEEPMISGDIFVFDVGHMTLTHVAKLATPLLKKILLTTQNAFPQRLREIHLINAPSHVDKVVTMFKFFMKPKMKNRWHIHTGIKSLADFIPREMLPSDYGGESKSSDAFQKEWLKKLNAYKTYFEGQENVMVDENKRQDKGSETARFNENNIFGQEGAFRRLNID</sequence>
<dbReference type="EMBL" id="OU963863">
    <property type="protein sequence ID" value="CAH0384285.1"/>
    <property type="molecule type" value="Genomic_DNA"/>
</dbReference>
<dbReference type="OrthoDB" id="6682367at2759"/>
<dbReference type="Proteomes" id="UP001152759">
    <property type="component" value="Chromosome 2"/>
</dbReference>
<dbReference type="Gene3D" id="1.20.5.1200">
    <property type="entry name" value="Alpha-tocopherol transfer"/>
    <property type="match status" value="1"/>
</dbReference>
<dbReference type="Pfam" id="PF00650">
    <property type="entry name" value="CRAL_TRIO"/>
    <property type="match status" value="1"/>
</dbReference>
<dbReference type="Gene3D" id="3.40.525.10">
    <property type="entry name" value="CRAL-TRIO lipid binding domain"/>
    <property type="match status" value="1"/>
</dbReference>
<feature type="domain" description="CRAL-TRIO" evidence="1">
    <location>
        <begin position="45"/>
        <end position="254"/>
    </location>
</feature>
<proteinExistence type="predicted"/>
<dbReference type="InterPro" id="IPR036865">
    <property type="entry name" value="CRAL-TRIO_dom_sf"/>
</dbReference>
<name>A0A9P0A6P3_BEMTA</name>
<dbReference type="PANTHER" id="PTHR10174:SF230">
    <property type="entry name" value="ALPHA-TOCOPHEROL TRANSFER PROTEIN-LIKE"/>
    <property type="match status" value="1"/>
</dbReference>
<protein>
    <recommendedName>
        <fullName evidence="1">CRAL-TRIO domain-containing protein</fullName>
    </recommendedName>
</protein>